<name>A0A8X6MLD2_9ARAC</name>
<organism evidence="1 2">
    <name type="scientific">Trichonephila inaurata madagascariensis</name>
    <dbReference type="NCBI Taxonomy" id="2747483"/>
    <lineage>
        <taxon>Eukaryota</taxon>
        <taxon>Metazoa</taxon>
        <taxon>Ecdysozoa</taxon>
        <taxon>Arthropoda</taxon>
        <taxon>Chelicerata</taxon>
        <taxon>Arachnida</taxon>
        <taxon>Araneae</taxon>
        <taxon>Araneomorphae</taxon>
        <taxon>Entelegynae</taxon>
        <taxon>Araneoidea</taxon>
        <taxon>Nephilidae</taxon>
        <taxon>Trichonephila</taxon>
        <taxon>Trichonephila inaurata</taxon>
    </lineage>
</organism>
<comment type="caution">
    <text evidence="1">The sequence shown here is derived from an EMBL/GenBank/DDBJ whole genome shotgun (WGS) entry which is preliminary data.</text>
</comment>
<dbReference type="Proteomes" id="UP000886998">
    <property type="component" value="Unassembled WGS sequence"/>
</dbReference>
<reference evidence="1" key="1">
    <citation type="submission" date="2020-08" db="EMBL/GenBank/DDBJ databases">
        <title>Multicomponent nature underlies the extraordinary mechanical properties of spider dragline silk.</title>
        <authorList>
            <person name="Kono N."/>
            <person name="Nakamura H."/>
            <person name="Mori M."/>
            <person name="Yoshida Y."/>
            <person name="Ohtoshi R."/>
            <person name="Malay A.D."/>
            <person name="Moran D.A.P."/>
            <person name="Tomita M."/>
            <person name="Numata K."/>
            <person name="Arakawa K."/>
        </authorList>
    </citation>
    <scope>NUCLEOTIDE SEQUENCE</scope>
</reference>
<accession>A0A8X6MLD2</accession>
<evidence type="ECO:0000313" key="2">
    <source>
        <dbReference type="Proteomes" id="UP000886998"/>
    </source>
</evidence>
<dbReference type="EMBL" id="BMAV01027840">
    <property type="protein sequence ID" value="GFS62703.1"/>
    <property type="molecule type" value="Genomic_DNA"/>
</dbReference>
<dbReference type="AlphaFoldDB" id="A0A8X6MLD2"/>
<evidence type="ECO:0000313" key="1">
    <source>
        <dbReference type="EMBL" id="GFS62703.1"/>
    </source>
</evidence>
<gene>
    <name evidence="1" type="primary">AVEN_145427_1</name>
    <name evidence="1" type="ORF">TNIN_84551</name>
</gene>
<proteinExistence type="predicted"/>
<sequence length="205" mass="24002">MIWYVPSSSFYTTPSPIQGTILDWNYCLEDVWWPRNRYQQKRRVLSDDETTEDLRGITVPVEYYSRHQLLRGDSPSYILPPSSQNQKGSPVYTYRPGTPNQVPKIWPSRAHGGSMEPKQQDTTNLENAGTKKWLKNPSCKFFLSINLKRFFPNFYNWAFKTRKPCQGRISFTPNIRTLAYPLNLSKILRFLVLTDYPVFLNGAFF</sequence>
<keyword evidence="2" id="KW-1185">Reference proteome</keyword>
<protein>
    <submittedName>
        <fullName evidence="1">Uncharacterized protein</fullName>
    </submittedName>
</protein>
<dbReference type="OrthoDB" id="6421088at2759"/>